<dbReference type="InterPro" id="IPR051534">
    <property type="entry name" value="CBASS_pafABC_assoc_protein"/>
</dbReference>
<evidence type="ECO:0000313" key="5">
    <source>
        <dbReference type="Proteomes" id="UP000317369"/>
    </source>
</evidence>
<dbReference type="Pfam" id="PF08279">
    <property type="entry name" value="HTH_11"/>
    <property type="match status" value="1"/>
</dbReference>
<dbReference type="EMBL" id="CP036425">
    <property type="protein sequence ID" value="QDU34020.1"/>
    <property type="molecule type" value="Genomic_DNA"/>
</dbReference>
<dbReference type="Gene3D" id="1.10.10.10">
    <property type="entry name" value="Winged helix-like DNA-binding domain superfamily/Winged helix DNA-binding domain"/>
    <property type="match status" value="1"/>
</dbReference>
<dbReference type="Proteomes" id="UP000317369">
    <property type="component" value="Chromosome"/>
</dbReference>
<dbReference type="AlphaFoldDB" id="A0A517YUZ1"/>
<evidence type="ECO:0000259" key="3">
    <source>
        <dbReference type="Pfam" id="PF25583"/>
    </source>
</evidence>
<dbReference type="PROSITE" id="PS52050">
    <property type="entry name" value="WYL"/>
    <property type="match status" value="1"/>
</dbReference>
<dbReference type="RefSeq" id="WP_145077533.1">
    <property type="nucleotide sequence ID" value="NZ_CP036425.1"/>
</dbReference>
<feature type="domain" description="Helix-turn-helix type 11" evidence="1">
    <location>
        <begin position="15"/>
        <end position="64"/>
    </location>
</feature>
<accession>A0A517YUZ1</accession>
<sequence length="329" mass="37336">MSKEYKKIYRLLGELTMIRAEDGVNADVLAGRYGVAKRTIFRDIETLQETGIPVFFDHGSGGYRVSDAFFMPPVELTYEEGLAVCTLLSHIADGGQIPFIEPASRAVMKLKSQMGDELRRELSEMDRHIGVHLAASSEGEEVRDVYERVRDAIVDRVVLECEYESVGGGEGGAFEFEPYTLYFGKRAWYVYGMHSGRGEVRCLKLQRFATIQELDKKFVMPKDFEVATHLGNAWRMIRGKKRHEVVLRFDAGFAETVADTRWHKTQELVYLEDGGLEFRCEVDGLDEIVWWVMGMGPHCKVIEPRELVEKVKGLVKEMATVYDGVDVGV</sequence>
<feature type="domain" description="WYL" evidence="2">
    <location>
        <begin position="145"/>
        <end position="212"/>
    </location>
</feature>
<dbReference type="InterPro" id="IPR057727">
    <property type="entry name" value="WCX_dom"/>
</dbReference>
<dbReference type="InterPro" id="IPR013196">
    <property type="entry name" value="HTH_11"/>
</dbReference>
<keyword evidence="5" id="KW-1185">Reference proteome</keyword>
<dbReference type="OrthoDB" id="9767131at2"/>
<dbReference type="InterPro" id="IPR036388">
    <property type="entry name" value="WH-like_DNA-bd_sf"/>
</dbReference>
<reference evidence="4 5" key="1">
    <citation type="submission" date="2019-02" db="EMBL/GenBank/DDBJ databases">
        <title>Deep-cultivation of Planctomycetes and their phenomic and genomic characterization uncovers novel biology.</title>
        <authorList>
            <person name="Wiegand S."/>
            <person name="Jogler M."/>
            <person name="Boedeker C."/>
            <person name="Pinto D."/>
            <person name="Vollmers J."/>
            <person name="Rivas-Marin E."/>
            <person name="Kohn T."/>
            <person name="Peeters S.H."/>
            <person name="Heuer A."/>
            <person name="Rast P."/>
            <person name="Oberbeckmann S."/>
            <person name="Bunk B."/>
            <person name="Jeske O."/>
            <person name="Meyerdierks A."/>
            <person name="Storesund J.E."/>
            <person name="Kallscheuer N."/>
            <person name="Luecker S."/>
            <person name="Lage O.M."/>
            <person name="Pohl T."/>
            <person name="Merkel B.J."/>
            <person name="Hornburger P."/>
            <person name="Mueller R.-W."/>
            <person name="Bruemmer F."/>
            <person name="Labrenz M."/>
            <person name="Spormann A.M."/>
            <person name="Op den Camp H."/>
            <person name="Overmann J."/>
            <person name="Amann R."/>
            <person name="Jetten M.S.M."/>
            <person name="Mascher T."/>
            <person name="Medema M.H."/>
            <person name="Devos D.P."/>
            <person name="Kaster A.-K."/>
            <person name="Ovreas L."/>
            <person name="Rohde M."/>
            <person name="Galperin M.Y."/>
            <person name="Jogler C."/>
        </authorList>
    </citation>
    <scope>NUCLEOTIDE SEQUENCE [LARGE SCALE GENOMIC DNA]</scope>
    <source>
        <strain evidence="4 5">KS4</strain>
    </source>
</reference>
<dbReference type="InterPro" id="IPR026881">
    <property type="entry name" value="WYL_dom"/>
</dbReference>
<evidence type="ECO:0000259" key="1">
    <source>
        <dbReference type="Pfam" id="PF08279"/>
    </source>
</evidence>
<dbReference type="InterPro" id="IPR036390">
    <property type="entry name" value="WH_DNA-bd_sf"/>
</dbReference>
<protein>
    <submittedName>
        <fullName evidence="4">HTH domain protein</fullName>
    </submittedName>
</protein>
<dbReference type="KEGG" id="pcor:KS4_20810"/>
<proteinExistence type="predicted"/>
<dbReference type="Pfam" id="PF25583">
    <property type="entry name" value="WCX"/>
    <property type="match status" value="1"/>
</dbReference>
<dbReference type="PANTHER" id="PTHR34580">
    <property type="match status" value="1"/>
</dbReference>
<dbReference type="Pfam" id="PF13280">
    <property type="entry name" value="WYL"/>
    <property type="match status" value="1"/>
</dbReference>
<organism evidence="4 5">
    <name type="scientific">Poriferisphaera corsica</name>
    <dbReference type="NCBI Taxonomy" id="2528020"/>
    <lineage>
        <taxon>Bacteria</taxon>
        <taxon>Pseudomonadati</taxon>
        <taxon>Planctomycetota</taxon>
        <taxon>Phycisphaerae</taxon>
        <taxon>Phycisphaerales</taxon>
        <taxon>Phycisphaeraceae</taxon>
        <taxon>Poriferisphaera</taxon>
    </lineage>
</organism>
<gene>
    <name evidence="4" type="ORF">KS4_20810</name>
</gene>
<name>A0A517YUZ1_9BACT</name>
<evidence type="ECO:0000313" key="4">
    <source>
        <dbReference type="EMBL" id="QDU34020.1"/>
    </source>
</evidence>
<feature type="domain" description="WCX" evidence="3">
    <location>
        <begin position="242"/>
        <end position="319"/>
    </location>
</feature>
<dbReference type="PANTHER" id="PTHR34580:SF1">
    <property type="entry name" value="PROTEIN PAFC"/>
    <property type="match status" value="1"/>
</dbReference>
<dbReference type="SUPFAM" id="SSF46785">
    <property type="entry name" value="Winged helix' DNA-binding domain"/>
    <property type="match status" value="1"/>
</dbReference>
<evidence type="ECO:0000259" key="2">
    <source>
        <dbReference type="Pfam" id="PF13280"/>
    </source>
</evidence>